<dbReference type="AlphaFoldDB" id="A0A133YHM3"/>
<dbReference type="Pfam" id="PF00270">
    <property type="entry name" value="DEAD"/>
    <property type="match status" value="1"/>
</dbReference>
<gene>
    <name evidence="9" type="primary">mfd</name>
    <name evidence="13" type="ORF">HMPREF1872_00024</name>
</gene>
<dbReference type="PROSITE" id="PS51192">
    <property type="entry name" value="HELICASE_ATP_BIND_1"/>
    <property type="match status" value="1"/>
</dbReference>
<dbReference type="EMBL" id="LSCV01000001">
    <property type="protein sequence ID" value="KXB42688.1"/>
    <property type="molecule type" value="Genomic_DNA"/>
</dbReference>
<proteinExistence type="inferred from homology"/>
<dbReference type="Gene3D" id="2.40.10.170">
    <property type="match status" value="1"/>
</dbReference>
<dbReference type="CDD" id="cd17991">
    <property type="entry name" value="DEXHc_TRCF"/>
    <property type="match status" value="1"/>
</dbReference>
<dbReference type="SMART" id="SM00490">
    <property type="entry name" value="HELICc"/>
    <property type="match status" value="1"/>
</dbReference>
<dbReference type="GO" id="GO:0003678">
    <property type="term" value="F:DNA helicase activity"/>
    <property type="evidence" value="ECO:0007669"/>
    <property type="project" value="TreeGrafter"/>
</dbReference>
<dbReference type="InterPro" id="IPR014001">
    <property type="entry name" value="Helicase_ATP-bd"/>
</dbReference>
<keyword evidence="3 9" id="KW-0227">DNA damage</keyword>
<dbReference type="InterPro" id="IPR036101">
    <property type="entry name" value="CarD-like/TRCF_RID_sf"/>
</dbReference>
<dbReference type="OrthoDB" id="9804325at2"/>
<keyword evidence="5" id="KW-0347">Helicase</keyword>
<keyword evidence="7 9" id="KW-0238">DNA-binding</keyword>
<dbReference type="GO" id="GO:0006355">
    <property type="term" value="P:regulation of DNA-templated transcription"/>
    <property type="evidence" value="ECO:0007669"/>
    <property type="project" value="UniProtKB-UniRule"/>
</dbReference>
<dbReference type="STRING" id="1497955.HMPREF1872_00024"/>
<reference evidence="14" key="1">
    <citation type="submission" date="2016-01" db="EMBL/GenBank/DDBJ databases">
        <authorList>
            <person name="Mitreva M."/>
            <person name="Pepin K.H."/>
            <person name="Mihindukulasuriya K.A."/>
            <person name="Fulton R."/>
            <person name="Fronick C."/>
            <person name="O'Laughlin M."/>
            <person name="Miner T."/>
            <person name="Herter B."/>
            <person name="Rosa B.A."/>
            <person name="Cordes M."/>
            <person name="Tomlinson C."/>
            <person name="Wollam A."/>
            <person name="Palsikar V.B."/>
            <person name="Mardis E.R."/>
            <person name="Wilson R.K."/>
        </authorList>
    </citation>
    <scope>NUCLEOTIDE SEQUENCE [LARGE SCALE GENOMIC DNA]</scope>
    <source>
        <strain evidence="14">KA00274</strain>
    </source>
</reference>
<keyword evidence="8 9" id="KW-0234">DNA repair</keyword>
<dbReference type="Pfam" id="PF02559">
    <property type="entry name" value="CarD_TRCF_RID"/>
    <property type="match status" value="1"/>
</dbReference>
<dbReference type="SMART" id="SM01058">
    <property type="entry name" value="CarD_TRCF"/>
    <property type="match status" value="1"/>
</dbReference>
<keyword evidence="14" id="KW-1185">Reference proteome</keyword>
<dbReference type="InterPro" id="IPR001650">
    <property type="entry name" value="Helicase_C-like"/>
</dbReference>
<dbReference type="InterPro" id="IPR041471">
    <property type="entry name" value="UvrB_inter"/>
</dbReference>
<evidence type="ECO:0000259" key="12">
    <source>
        <dbReference type="PROSITE" id="PS51194"/>
    </source>
</evidence>
<evidence type="ECO:0000313" key="14">
    <source>
        <dbReference type="Proteomes" id="UP000070080"/>
    </source>
</evidence>
<dbReference type="InterPro" id="IPR037235">
    <property type="entry name" value="TRCF-like_C_D7"/>
</dbReference>
<dbReference type="Gene3D" id="3.90.1150.50">
    <property type="entry name" value="Transcription-repair-coupling factor, D7 domain"/>
    <property type="match status" value="1"/>
</dbReference>
<dbReference type="SUPFAM" id="SSF52540">
    <property type="entry name" value="P-loop containing nucleoside triphosphate hydrolases"/>
    <property type="match status" value="3"/>
</dbReference>
<evidence type="ECO:0000256" key="4">
    <source>
        <dbReference type="ARBA" id="ARBA00022801"/>
    </source>
</evidence>
<dbReference type="Gene3D" id="3.40.50.11180">
    <property type="match status" value="1"/>
</dbReference>
<dbReference type="PATRIC" id="fig|1497955.3.peg.25"/>
<dbReference type="GO" id="GO:0005737">
    <property type="term" value="C:cytoplasm"/>
    <property type="evidence" value="ECO:0007669"/>
    <property type="project" value="UniProtKB-SubCell"/>
</dbReference>
<keyword evidence="10" id="KW-0175">Coiled coil</keyword>
<evidence type="ECO:0000256" key="3">
    <source>
        <dbReference type="ARBA" id="ARBA00022763"/>
    </source>
</evidence>
<comment type="similarity">
    <text evidence="9">In the C-terminal section; belongs to the helicase family. RecG subfamily.</text>
</comment>
<dbReference type="RefSeq" id="WP_066712162.1">
    <property type="nucleotide sequence ID" value="NZ_JARFNM010000001.1"/>
</dbReference>
<dbReference type="PROSITE" id="PS51194">
    <property type="entry name" value="HELICASE_CTER"/>
    <property type="match status" value="1"/>
</dbReference>
<dbReference type="Gene3D" id="3.30.2060.10">
    <property type="entry name" value="Penicillin-binding protein 1b domain"/>
    <property type="match status" value="1"/>
</dbReference>
<feature type="domain" description="Helicase C-terminal" evidence="12">
    <location>
        <begin position="827"/>
        <end position="993"/>
    </location>
</feature>
<dbReference type="NCBIfam" id="TIGR00580">
    <property type="entry name" value="mfd"/>
    <property type="match status" value="1"/>
</dbReference>
<dbReference type="GO" id="GO:0005524">
    <property type="term" value="F:ATP binding"/>
    <property type="evidence" value="ECO:0007669"/>
    <property type="project" value="UniProtKB-UniRule"/>
</dbReference>
<organism evidence="13 14">
    <name type="scientific">Amygdalobacter nucleatus</name>
    <dbReference type="NCBI Taxonomy" id="3029274"/>
    <lineage>
        <taxon>Bacteria</taxon>
        <taxon>Bacillati</taxon>
        <taxon>Bacillota</taxon>
        <taxon>Clostridia</taxon>
        <taxon>Eubacteriales</taxon>
        <taxon>Oscillospiraceae</taxon>
        <taxon>Amygdalobacter</taxon>
    </lineage>
</organism>
<evidence type="ECO:0000256" key="9">
    <source>
        <dbReference type="HAMAP-Rule" id="MF_00969"/>
    </source>
</evidence>
<dbReference type="Pfam" id="PF00271">
    <property type="entry name" value="Helicase_C"/>
    <property type="match status" value="1"/>
</dbReference>
<dbReference type="GO" id="GO:0000716">
    <property type="term" value="P:transcription-coupled nucleotide-excision repair, DNA damage recognition"/>
    <property type="evidence" value="ECO:0007669"/>
    <property type="project" value="UniProtKB-UniRule"/>
</dbReference>
<dbReference type="EC" id="3.6.4.-" evidence="9"/>
<dbReference type="HAMAP" id="MF_00969">
    <property type="entry name" value="TRCF"/>
    <property type="match status" value="1"/>
</dbReference>
<evidence type="ECO:0000256" key="10">
    <source>
        <dbReference type="SAM" id="Coils"/>
    </source>
</evidence>
<dbReference type="SUPFAM" id="SSF141259">
    <property type="entry name" value="CarD-like"/>
    <property type="match status" value="1"/>
</dbReference>
<dbReference type="Proteomes" id="UP000070080">
    <property type="component" value="Unassembled WGS sequence"/>
</dbReference>
<comment type="function">
    <text evidence="9">Couples transcription and DNA repair by recognizing RNA polymerase (RNAP) stalled at DNA lesions. Mediates ATP-dependent release of RNAP and its truncated transcript from the DNA, and recruitment of nucleotide excision repair machinery to the damaged site.</text>
</comment>
<dbReference type="InterPro" id="IPR011545">
    <property type="entry name" value="DEAD/DEAH_box_helicase_dom"/>
</dbReference>
<dbReference type="GO" id="GO:0003684">
    <property type="term" value="F:damaged DNA binding"/>
    <property type="evidence" value="ECO:0007669"/>
    <property type="project" value="InterPro"/>
</dbReference>
<comment type="similarity">
    <text evidence="9">In the N-terminal section; belongs to the UvrB family.</text>
</comment>
<feature type="domain" description="Helicase ATP-binding" evidence="11">
    <location>
        <begin position="657"/>
        <end position="818"/>
    </location>
</feature>
<dbReference type="InterPro" id="IPR004576">
    <property type="entry name" value="Mfd"/>
</dbReference>
<dbReference type="Pfam" id="PF03461">
    <property type="entry name" value="TRCF"/>
    <property type="match status" value="1"/>
</dbReference>
<evidence type="ECO:0000259" key="11">
    <source>
        <dbReference type="PROSITE" id="PS51192"/>
    </source>
</evidence>
<comment type="caution">
    <text evidence="13">The sequence shown here is derived from an EMBL/GenBank/DDBJ whole genome shotgun (WGS) entry which is preliminary data.</text>
</comment>
<keyword evidence="2 9" id="KW-0547">Nucleotide-binding</keyword>
<dbReference type="InterPro" id="IPR003711">
    <property type="entry name" value="CarD-like/TRCF_RID"/>
</dbReference>
<evidence type="ECO:0000256" key="5">
    <source>
        <dbReference type="ARBA" id="ARBA00022806"/>
    </source>
</evidence>
<evidence type="ECO:0000313" key="13">
    <source>
        <dbReference type="EMBL" id="KXB42688.1"/>
    </source>
</evidence>
<dbReference type="PANTHER" id="PTHR47964">
    <property type="entry name" value="ATP-DEPENDENT DNA HELICASE HOMOLOG RECG, CHLOROPLASTIC"/>
    <property type="match status" value="1"/>
</dbReference>
<sequence>MDEMQELLAQAGNDSNFVKLLNACKTDKAARFNLNGLFETQKYYLVAALAKQGKRTLAILLDSEFAVQTWQAGLATYWPADKLITFQPRTINYGTVDSVSQEDSWQQIASLNALLQVKAKKEQVIILVNGQALFDPILPPSALKDLALNLEVGQTISPTDLAKELVKLGFKQVSLPSVAGEFAKRGDIIDLITTDTYSRDLGLRLSFFDIEIDQIKYYQLANARACEQLNSCQILPVKSLCLQETDWQSLYKRLETELASYKRKVQILRKLEKAKATSIQQLEKQIELLNSDIAKISERVYFPSLEAYLPLIYKEDNNFFAYLEQLKAVLLVDELISVTKSMAAYGKQLALDSAIWLEQGKSIPLKIEQMHSSDEILALLNKQTQLVNLACFQTANNGFAEAETLSISGREAESLKIGEKNKTLIDKIANLESYRAEQYQFYAFAPTEAQAKDLQTYLSESAEITWIVKVAELKQGFNYPAARIMLFGQNELLQKWQIKKQGHLTKKNRTQMIDFFNDLHEGDCVVHEIHGIGLYRGIKTVETAGVKSDYLYIEYAGSDVLYLPMSAVDQLQKYIGSKDTAPRLSHFGGHDWEKLKERSRAKIRELATNLLDLYAKRRQIKGFSFPKFESAEQAFSASFPYVETNDQLQAWADVEQDMASSIVMDRIICGDVGFGKTEVAFRACFKAILAGKQVAFIAPTTVLVEQHYENFLERVKEWPINVGLLSRFSPPLQEKRVLKELTSGDCQIVFGTHRLLSKDVKFHDIGLLVVDEEQRFGVDHKEQLKERYPSVDVLTLSATPIPRTLHMALSGIRSISTLQEAPLDRKPVKTYVLEYDAELIKAAILREKARGGQVFYLHNNIKTIYKKQAELQAMLPQLKIAVAHGKLNETELETEIFNFVNQESDVLLCTTIIESGIDMPNVNTLIITNADQLGLAQLYQLKGRVGRSNRQAYAYITYQPDRILTEEARKRIKAIAEFTELGSGLKIALQDLEVRGAGNLIGAEQHGQIAAVGYDMYCRMLDEELQLAKQRQAEKIRDLQVTDTSSEQTQSQRKLLDAKNELDEANQAYLNSHKCQINLKLNAYIERELVSLESERIELYRRISQLKSYFDYVDLSDEIIDRFGNLSPNIENLLDIAYVRSALTKLGVSELNSLPRRLELKFKANRPLDMQKLSKLLNDDKLKRDLHFLASEPPMLEIVVAKQLSERERLRLLKNLLVRTLEHA</sequence>
<dbReference type="SMART" id="SM00982">
    <property type="entry name" value="TRCF"/>
    <property type="match status" value="1"/>
</dbReference>
<protein>
    <recommendedName>
        <fullName evidence="9">Transcription-repair-coupling factor</fullName>
        <shortName evidence="9">TRCF</shortName>
        <ecNumber evidence="9">3.6.4.-</ecNumber>
    </recommendedName>
</protein>
<comment type="subcellular location">
    <subcellularLocation>
        <location evidence="9">Cytoplasm</location>
    </subcellularLocation>
</comment>
<evidence type="ECO:0000256" key="6">
    <source>
        <dbReference type="ARBA" id="ARBA00022840"/>
    </source>
</evidence>
<evidence type="ECO:0000256" key="2">
    <source>
        <dbReference type="ARBA" id="ARBA00022741"/>
    </source>
</evidence>
<dbReference type="PANTHER" id="PTHR47964:SF1">
    <property type="entry name" value="ATP-DEPENDENT DNA HELICASE HOMOLOG RECG, CHLOROPLASTIC"/>
    <property type="match status" value="1"/>
</dbReference>
<dbReference type="InterPro" id="IPR027417">
    <property type="entry name" value="P-loop_NTPase"/>
</dbReference>
<dbReference type="InterPro" id="IPR047112">
    <property type="entry name" value="RecG/Mfd"/>
</dbReference>
<dbReference type="GO" id="GO:0016787">
    <property type="term" value="F:hydrolase activity"/>
    <property type="evidence" value="ECO:0007669"/>
    <property type="project" value="UniProtKB-KW"/>
</dbReference>
<evidence type="ECO:0000256" key="8">
    <source>
        <dbReference type="ARBA" id="ARBA00023204"/>
    </source>
</evidence>
<dbReference type="InterPro" id="IPR005118">
    <property type="entry name" value="TRCF_C"/>
</dbReference>
<dbReference type="SMART" id="SM00487">
    <property type="entry name" value="DEXDc"/>
    <property type="match status" value="1"/>
</dbReference>
<evidence type="ECO:0000256" key="7">
    <source>
        <dbReference type="ARBA" id="ARBA00023125"/>
    </source>
</evidence>
<dbReference type="Gene3D" id="3.40.50.300">
    <property type="entry name" value="P-loop containing nucleotide triphosphate hydrolases"/>
    <property type="match status" value="2"/>
</dbReference>
<keyword evidence="6 9" id="KW-0067">ATP-binding</keyword>
<dbReference type="SUPFAM" id="SSF143517">
    <property type="entry name" value="TRCF domain-like"/>
    <property type="match status" value="1"/>
</dbReference>
<accession>A0A133YHM3</accession>
<feature type="coiled-coil region" evidence="10">
    <location>
        <begin position="251"/>
        <end position="299"/>
    </location>
</feature>
<name>A0A133YHM3_9FIRM</name>
<keyword evidence="4 9" id="KW-0378">Hydrolase</keyword>
<evidence type="ECO:0000256" key="1">
    <source>
        <dbReference type="ARBA" id="ARBA00022490"/>
    </source>
</evidence>
<keyword evidence="1 9" id="KW-0963">Cytoplasm</keyword>
<dbReference type="Pfam" id="PF17757">
    <property type="entry name" value="UvrB_inter"/>
    <property type="match status" value="1"/>
</dbReference>